<keyword evidence="3 5" id="KW-1133">Transmembrane helix</keyword>
<sequence>MLRWALVFLLIAIVAGFLGFGGVAALATDFAKVLFIVFLVLFGVSLIGGLVRRG</sequence>
<evidence type="ECO:0000256" key="4">
    <source>
        <dbReference type="ARBA" id="ARBA00023136"/>
    </source>
</evidence>
<keyword evidence="4 5" id="KW-0472">Membrane</keyword>
<dbReference type="Pfam" id="PF07043">
    <property type="entry name" value="DUF1328"/>
    <property type="match status" value="1"/>
</dbReference>
<keyword evidence="2 5" id="KW-0812">Transmembrane</keyword>
<dbReference type="InterPro" id="IPR009760">
    <property type="entry name" value="DUF1328"/>
</dbReference>
<reference evidence="7" key="1">
    <citation type="journal article" date="2019" name="Int. J. Syst. Evol. Microbiol.">
        <title>The Global Catalogue of Microorganisms (GCM) 10K type strain sequencing project: providing services to taxonomists for standard genome sequencing and annotation.</title>
        <authorList>
            <consortium name="The Broad Institute Genomics Platform"/>
            <consortium name="The Broad Institute Genome Sequencing Center for Infectious Disease"/>
            <person name="Wu L."/>
            <person name="Ma J."/>
        </authorList>
    </citation>
    <scope>NUCLEOTIDE SEQUENCE [LARGE SCALE GENOMIC DNA]</scope>
    <source>
        <strain evidence="7">CGMCC 1.19062</strain>
    </source>
</reference>
<feature type="transmembrane region" description="Helical" evidence="5">
    <location>
        <begin position="33"/>
        <end position="51"/>
    </location>
</feature>
<dbReference type="EMBL" id="JBHUIP010000013">
    <property type="protein sequence ID" value="MFD2264291.1"/>
    <property type="molecule type" value="Genomic_DNA"/>
</dbReference>
<evidence type="ECO:0000256" key="1">
    <source>
        <dbReference type="ARBA" id="ARBA00022475"/>
    </source>
</evidence>
<dbReference type="NCBIfam" id="NF010226">
    <property type="entry name" value="PRK13682.1-1"/>
    <property type="match status" value="1"/>
</dbReference>
<name>A0ABW5DXW9_9PROT</name>
<protein>
    <recommendedName>
        <fullName evidence="5">UPF0391 membrane protein ACFSM5_15415</fullName>
    </recommendedName>
</protein>
<dbReference type="HAMAP" id="MF_01361">
    <property type="entry name" value="UPF0391"/>
    <property type="match status" value="1"/>
</dbReference>
<organism evidence="6 7">
    <name type="scientific">Lacibacterium aquatile</name>
    <dbReference type="NCBI Taxonomy" id="1168082"/>
    <lineage>
        <taxon>Bacteria</taxon>
        <taxon>Pseudomonadati</taxon>
        <taxon>Pseudomonadota</taxon>
        <taxon>Alphaproteobacteria</taxon>
        <taxon>Rhodospirillales</taxon>
        <taxon>Rhodospirillaceae</taxon>
    </lineage>
</organism>
<comment type="caution">
    <text evidence="6">The sequence shown here is derived from an EMBL/GenBank/DDBJ whole genome shotgun (WGS) entry which is preliminary data.</text>
</comment>
<dbReference type="Proteomes" id="UP001597295">
    <property type="component" value="Unassembled WGS sequence"/>
</dbReference>
<evidence type="ECO:0000256" key="5">
    <source>
        <dbReference type="HAMAP-Rule" id="MF_01361"/>
    </source>
</evidence>
<comment type="similarity">
    <text evidence="5">Belongs to the UPF0391 family.</text>
</comment>
<evidence type="ECO:0000313" key="6">
    <source>
        <dbReference type="EMBL" id="MFD2264291.1"/>
    </source>
</evidence>
<gene>
    <name evidence="6" type="ORF">ACFSM5_15415</name>
</gene>
<keyword evidence="7" id="KW-1185">Reference proteome</keyword>
<proteinExistence type="inferred from homology"/>
<evidence type="ECO:0000313" key="7">
    <source>
        <dbReference type="Proteomes" id="UP001597295"/>
    </source>
</evidence>
<feature type="transmembrane region" description="Helical" evidence="5">
    <location>
        <begin position="7"/>
        <end position="27"/>
    </location>
</feature>
<comment type="caution">
    <text evidence="5">Lacks conserved residue(s) required for the propagation of feature annotation.</text>
</comment>
<keyword evidence="1 5" id="KW-1003">Cell membrane</keyword>
<dbReference type="NCBIfam" id="NF010229">
    <property type="entry name" value="PRK13682.1-4"/>
    <property type="match status" value="1"/>
</dbReference>
<accession>A0ABW5DXW9</accession>
<dbReference type="PIRSF" id="PIRSF036466">
    <property type="entry name" value="UCP036466"/>
    <property type="match status" value="1"/>
</dbReference>
<dbReference type="RefSeq" id="WP_379877364.1">
    <property type="nucleotide sequence ID" value="NZ_JBHUIP010000013.1"/>
</dbReference>
<evidence type="ECO:0000256" key="2">
    <source>
        <dbReference type="ARBA" id="ARBA00022692"/>
    </source>
</evidence>
<evidence type="ECO:0000256" key="3">
    <source>
        <dbReference type="ARBA" id="ARBA00022989"/>
    </source>
</evidence>